<dbReference type="RefSeq" id="WP_094570909.1">
    <property type="nucleotide sequence ID" value="NZ_CP022743.1"/>
</dbReference>
<dbReference type="OrthoDB" id="495830at2"/>
<gene>
    <name evidence="1" type="ORF">MuYL_2682</name>
</gene>
<dbReference type="Proteomes" id="UP000215002">
    <property type="component" value="Chromosome"/>
</dbReference>
<reference evidence="1 2" key="1">
    <citation type="submission" date="2017-08" db="EMBL/GenBank/DDBJ databases">
        <title>Complete genome sequence of Mucilaginibacter sp. strain BJC16-A31.</title>
        <authorList>
            <consortium name="Henan University of Science and Technology"/>
            <person name="You X."/>
        </authorList>
    </citation>
    <scope>NUCLEOTIDE SEQUENCE [LARGE SCALE GENOMIC DNA]</scope>
    <source>
        <strain evidence="1 2">BJC16-A31</strain>
    </source>
</reference>
<evidence type="ECO:0008006" key="3">
    <source>
        <dbReference type="Google" id="ProtNLM"/>
    </source>
</evidence>
<sequence>MTLKDFANLSVVLTGYPLSTILPDFDTQHQAQELLDFLQAPGRVSPGTLQQLDAAWTAIENNSDTSVSQQVQDTLMGNPALARLVQNIIMMWYLGAWYDLAQPLNTKSFVSEVISGKAYKNGLAWGTMGAHPMGYSEENFGYWNTVPVLLQPQPSN</sequence>
<organism evidence="1 2">
    <name type="scientific">Mucilaginibacter xinganensis</name>
    <dbReference type="NCBI Taxonomy" id="1234841"/>
    <lineage>
        <taxon>Bacteria</taxon>
        <taxon>Pseudomonadati</taxon>
        <taxon>Bacteroidota</taxon>
        <taxon>Sphingobacteriia</taxon>
        <taxon>Sphingobacteriales</taxon>
        <taxon>Sphingobacteriaceae</taxon>
        <taxon>Mucilaginibacter</taxon>
    </lineage>
</organism>
<accession>A0A223NXG0</accession>
<dbReference type="AlphaFoldDB" id="A0A223NXG0"/>
<name>A0A223NXG0_9SPHI</name>
<keyword evidence="2" id="KW-1185">Reference proteome</keyword>
<evidence type="ECO:0000313" key="1">
    <source>
        <dbReference type="EMBL" id="ASU34569.1"/>
    </source>
</evidence>
<protein>
    <recommendedName>
        <fullName evidence="3">Gluconate 2-dehydrogenase subunit 3</fullName>
    </recommendedName>
</protein>
<dbReference type="KEGG" id="muc:MuYL_2682"/>
<evidence type="ECO:0000313" key="2">
    <source>
        <dbReference type="Proteomes" id="UP000215002"/>
    </source>
</evidence>
<proteinExistence type="predicted"/>
<dbReference type="EMBL" id="CP022743">
    <property type="protein sequence ID" value="ASU34569.1"/>
    <property type="molecule type" value="Genomic_DNA"/>
</dbReference>